<feature type="compositionally biased region" description="Polar residues" evidence="1">
    <location>
        <begin position="127"/>
        <end position="136"/>
    </location>
</feature>
<evidence type="ECO:0000313" key="4">
    <source>
        <dbReference type="Proteomes" id="UP000275267"/>
    </source>
</evidence>
<dbReference type="PANTHER" id="PTHR31373:SF27">
    <property type="entry name" value="TROVE DOMAIN-CONTAINING PROTEIN"/>
    <property type="match status" value="1"/>
</dbReference>
<name>A0A3L6SR50_PANMI</name>
<comment type="caution">
    <text evidence="3">The sequence shown here is derived from an EMBL/GenBank/DDBJ whole genome shotgun (WGS) entry which is preliminary data.</text>
</comment>
<feature type="region of interest" description="Disordered" evidence="1">
    <location>
        <begin position="93"/>
        <end position="112"/>
    </location>
</feature>
<evidence type="ECO:0000256" key="1">
    <source>
        <dbReference type="SAM" id="MobiDB-lite"/>
    </source>
</evidence>
<reference evidence="4" key="1">
    <citation type="journal article" date="2019" name="Nat. Commun.">
        <title>The genome of broomcorn millet.</title>
        <authorList>
            <person name="Zou C."/>
            <person name="Miki D."/>
            <person name="Li D."/>
            <person name="Tang Q."/>
            <person name="Xiao L."/>
            <person name="Rajput S."/>
            <person name="Deng P."/>
            <person name="Jia W."/>
            <person name="Huang R."/>
            <person name="Zhang M."/>
            <person name="Sun Y."/>
            <person name="Hu J."/>
            <person name="Fu X."/>
            <person name="Schnable P.S."/>
            <person name="Li F."/>
            <person name="Zhang H."/>
            <person name="Feng B."/>
            <person name="Zhu X."/>
            <person name="Liu R."/>
            <person name="Schnable J.C."/>
            <person name="Zhu J.-K."/>
            <person name="Zhang H."/>
        </authorList>
    </citation>
    <scope>NUCLEOTIDE SEQUENCE [LARGE SCALE GENOMIC DNA]</scope>
</reference>
<dbReference type="EMBL" id="PQIB02000004">
    <property type="protein sequence ID" value="RLN25151.1"/>
    <property type="molecule type" value="Genomic_DNA"/>
</dbReference>
<dbReference type="AlphaFoldDB" id="A0A3L6SR50"/>
<evidence type="ECO:0000259" key="2">
    <source>
        <dbReference type="Pfam" id="PF11443"/>
    </source>
</evidence>
<sequence length="145" mass="16379">MMLLPRFLYGAVADFFATELAKDIKQVELNTQGSIVLSLAAKWCSSPYSPFDKTTLLYEDIACRFFPRDSDSNSDNDYVDRVREQLRHEVLVPLQSSLNSKSPKKNMPPHAEHLPHKIVQHLGTGQGMQQAPSQTERPCEVGRYG</sequence>
<dbReference type="Pfam" id="PF11443">
    <property type="entry name" value="DUF2828"/>
    <property type="match status" value="1"/>
</dbReference>
<dbReference type="STRING" id="4540.A0A3L6SR50"/>
<keyword evidence="4" id="KW-1185">Reference proteome</keyword>
<accession>A0A3L6SR50</accession>
<protein>
    <recommendedName>
        <fullName evidence="2">DUF2828 domain-containing protein</fullName>
    </recommendedName>
</protein>
<dbReference type="PANTHER" id="PTHR31373">
    <property type="entry name" value="OS06G0652100 PROTEIN"/>
    <property type="match status" value="1"/>
</dbReference>
<dbReference type="InterPro" id="IPR058580">
    <property type="entry name" value="DUF2828"/>
</dbReference>
<dbReference type="OrthoDB" id="1149618at2759"/>
<feature type="region of interest" description="Disordered" evidence="1">
    <location>
        <begin position="123"/>
        <end position="145"/>
    </location>
</feature>
<proteinExistence type="predicted"/>
<organism evidence="3 4">
    <name type="scientific">Panicum miliaceum</name>
    <name type="common">Proso millet</name>
    <name type="synonym">Broomcorn millet</name>
    <dbReference type="NCBI Taxonomy" id="4540"/>
    <lineage>
        <taxon>Eukaryota</taxon>
        <taxon>Viridiplantae</taxon>
        <taxon>Streptophyta</taxon>
        <taxon>Embryophyta</taxon>
        <taxon>Tracheophyta</taxon>
        <taxon>Spermatophyta</taxon>
        <taxon>Magnoliopsida</taxon>
        <taxon>Liliopsida</taxon>
        <taxon>Poales</taxon>
        <taxon>Poaceae</taxon>
        <taxon>PACMAD clade</taxon>
        <taxon>Panicoideae</taxon>
        <taxon>Panicodae</taxon>
        <taxon>Paniceae</taxon>
        <taxon>Panicinae</taxon>
        <taxon>Panicum</taxon>
        <taxon>Panicum sect. Panicum</taxon>
    </lineage>
</organism>
<dbReference type="Proteomes" id="UP000275267">
    <property type="component" value="Unassembled WGS sequence"/>
</dbReference>
<gene>
    <name evidence="3" type="ORF">C2845_PM07G29030</name>
</gene>
<dbReference type="InterPro" id="IPR011205">
    <property type="entry name" value="UCP015417_vWA"/>
</dbReference>
<evidence type="ECO:0000313" key="3">
    <source>
        <dbReference type="EMBL" id="RLN25151.1"/>
    </source>
</evidence>
<feature type="domain" description="DUF2828" evidence="2">
    <location>
        <begin position="6"/>
        <end position="99"/>
    </location>
</feature>